<accession>A0ABS8RFJ7</accession>
<dbReference type="PANTHER" id="PTHR47979">
    <property type="entry name" value="DRAB11-RELATED"/>
    <property type="match status" value="1"/>
</dbReference>
<evidence type="ECO:0000313" key="3">
    <source>
        <dbReference type="Proteomes" id="UP000823775"/>
    </source>
</evidence>
<dbReference type="Gene3D" id="3.40.50.300">
    <property type="entry name" value="P-loop containing nucleotide triphosphate hydrolases"/>
    <property type="match status" value="1"/>
</dbReference>
<feature type="region of interest" description="Disordered" evidence="1">
    <location>
        <begin position="34"/>
        <end position="55"/>
    </location>
</feature>
<organism evidence="2 3">
    <name type="scientific">Datura stramonium</name>
    <name type="common">Jimsonweed</name>
    <name type="synonym">Common thornapple</name>
    <dbReference type="NCBI Taxonomy" id="4076"/>
    <lineage>
        <taxon>Eukaryota</taxon>
        <taxon>Viridiplantae</taxon>
        <taxon>Streptophyta</taxon>
        <taxon>Embryophyta</taxon>
        <taxon>Tracheophyta</taxon>
        <taxon>Spermatophyta</taxon>
        <taxon>Magnoliopsida</taxon>
        <taxon>eudicotyledons</taxon>
        <taxon>Gunneridae</taxon>
        <taxon>Pentapetalae</taxon>
        <taxon>asterids</taxon>
        <taxon>lamiids</taxon>
        <taxon>Solanales</taxon>
        <taxon>Solanaceae</taxon>
        <taxon>Solanoideae</taxon>
        <taxon>Datureae</taxon>
        <taxon>Datura</taxon>
    </lineage>
</organism>
<gene>
    <name evidence="2" type="ORF">HAX54_000009</name>
</gene>
<dbReference type="PROSITE" id="PS51419">
    <property type="entry name" value="RAB"/>
    <property type="match status" value="1"/>
</dbReference>
<evidence type="ECO:0000313" key="2">
    <source>
        <dbReference type="EMBL" id="MCD7445771.1"/>
    </source>
</evidence>
<keyword evidence="3" id="KW-1185">Reference proteome</keyword>
<protein>
    <submittedName>
        <fullName evidence="2">Uncharacterized protein</fullName>
    </submittedName>
</protein>
<comment type="caution">
    <text evidence="2">The sequence shown here is derived from an EMBL/GenBank/DDBJ whole genome shotgun (WGS) entry which is preliminary data.</text>
</comment>
<reference evidence="2 3" key="1">
    <citation type="journal article" date="2021" name="BMC Genomics">
        <title>Datura genome reveals duplications of psychoactive alkaloid biosynthetic genes and high mutation rate following tissue culture.</title>
        <authorList>
            <person name="Rajewski A."/>
            <person name="Carter-House D."/>
            <person name="Stajich J."/>
            <person name="Litt A."/>
        </authorList>
    </citation>
    <scope>NUCLEOTIDE SEQUENCE [LARGE SCALE GENOMIC DNA]</scope>
    <source>
        <strain evidence="2">AR-01</strain>
    </source>
</reference>
<name>A0ABS8RFJ7_DATST</name>
<dbReference type="InterPro" id="IPR027417">
    <property type="entry name" value="P-loop_NTPase"/>
</dbReference>
<dbReference type="SMART" id="SM00175">
    <property type="entry name" value="RAB"/>
    <property type="match status" value="1"/>
</dbReference>
<dbReference type="InterPro" id="IPR001806">
    <property type="entry name" value="Small_GTPase"/>
</dbReference>
<proteinExistence type="predicted"/>
<sequence>MGEYEMGCRPSTFPSRCHICSRSYQFRLDRAAGGVLQPPQSTTPPPPRRTLRPTSSTMPHVWFFLYETTLPSESAATASIQEEDSEEAQIWDTAGQERYRAITSAYYRGAVGALLVYDITKRQNSKGNVTRWLRELRDHARLEYCHNVGWKALAAQEAAAILAKALLLMLEIFWC</sequence>
<evidence type="ECO:0000256" key="1">
    <source>
        <dbReference type="SAM" id="MobiDB-lite"/>
    </source>
</evidence>
<dbReference type="SUPFAM" id="SSF52540">
    <property type="entry name" value="P-loop containing nucleoside triphosphate hydrolases"/>
    <property type="match status" value="1"/>
</dbReference>
<dbReference type="Proteomes" id="UP000823775">
    <property type="component" value="Unassembled WGS sequence"/>
</dbReference>
<dbReference type="Pfam" id="PF00071">
    <property type="entry name" value="Ras"/>
    <property type="match status" value="1"/>
</dbReference>
<dbReference type="InterPro" id="IPR050209">
    <property type="entry name" value="Rab_GTPases_membrane_traffic"/>
</dbReference>
<dbReference type="EMBL" id="JACEIK010000001">
    <property type="protein sequence ID" value="MCD7445771.1"/>
    <property type="molecule type" value="Genomic_DNA"/>
</dbReference>